<proteinExistence type="predicted"/>
<feature type="domain" description="Aminoglycoside phosphotransferase" evidence="1">
    <location>
        <begin position="32"/>
        <end position="245"/>
    </location>
</feature>
<dbReference type="PANTHER" id="PTHR21310">
    <property type="entry name" value="AMINOGLYCOSIDE PHOSPHOTRANSFERASE-RELATED-RELATED"/>
    <property type="match status" value="1"/>
</dbReference>
<keyword evidence="2" id="KW-0808">Transferase</keyword>
<evidence type="ECO:0000259" key="1">
    <source>
        <dbReference type="Pfam" id="PF01636"/>
    </source>
</evidence>
<dbReference type="EMBL" id="WMEZ01000003">
    <property type="protein sequence ID" value="MYL50058.1"/>
    <property type="molecule type" value="Genomic_DNA"/>
</dbReference>
<dbReference type="InterPro" id="IPR051678">
    <property type="entry name" value="AGP_Transferase"/>
</dbReference>
<dbReference type="SUPFAM" id="SSF56112">
    <property type="entry name" value="Protein kinase-like (PK-like)"/>
    <property type="match status" value="1"/>
</dbReference>
<organism evidence="2 3">
    <name type="scientific">Halobacillus litoralis</name>
    <dbReference type="NCBI Taxonomy" id="45668"/>
    <lineage>
        <taxon>Bacteria</taxon>
        <taxon>Bacillati</taxon>
        <taxon>Bacillota</taxon>
        <taxon>Bacilli</taxon>
        <taxon>Bacillales</taxon>
        <taxon>Bacillaceae</taxon>
        <taxon>Halobacillus</taxon>
    </lineage>
</organism>
<dbReference type="InterPro" id="IPR011009">
    <property type="entry name" value="Kinase-like_dom_sf"/>
</dbReference>
<dbReference type="GO" id="GO:0016740">
    <property type="term" value="F:transferase activity"/>
    <property type="evidence" value="ECO:0007669"/>
    <property type="project" value="UniProtKB-KW"/>
</dbReference>
<sequence>MEKNAIRLKKWAQRAELELESENIHIQYIWNPGGFVNQSYQISDEEKRMHVKFADRAHQPSLQQWACHHEYLRGNYEAPKLLMEIHETVIPEYSYGLLFEFFEGETWKGQAWSDRILSKICQLHGDTHLKRVLGVEEKSYADAFIDTYIHRFREDMKIIDADRGSLPFVQEETFDMFHEMADQLEEEVHQSIHFQRPAEDVVHNDLNQQNILVNGDGFCIIDWDDLTVGDAAADFASLLWPWVDTSEWPMWEQKVRGLAGDDVVERMSLYFKAKLLDDVIDVLADYVEAEEYPEVKERTQQRAKATHLKALELYKARYGKSLYE</sequence>
<evidence type="ECO:0000313" key="3">
    <source>
        <dbReference type="Proteomes" id="UP000447393"/>
    </source>
</evidence>
<dbReference type="Gene3D" id="3.90.1200.10">
    <property type="match status" value="1"/>
</dbReference>
<comment type="caution">
    <text evidence="2">The sequence shown here is derived from an EMBL/GenBank/DDBJ whole genome shotgun (WGS) entry which is preliminary data.</text>
</comment>
<reference evidence="2 3" key="1">
    <citation type="submission" date="2019-11" db="EMBL/GenBank/DDBJ databases">
        <title>Genome sequences of 17 halophilic strains isolated from different environments.</title>
        <authorList>
            <person name="Furrow R.E."/>
        </authorList>
    </citation>
    <scope>NUCLEOTIDE SEQUENCE [LARGE SCALE GENOMIC DNA]</scope>
    <source>
        <strain evidence="2 3">22505_10_Sand</strain>
    </source>
</reference>
<dbReference type="AlphaFoldDB" id="A0A845EFR7"/>
<name>A0A845EFR7_9BACI</name>
<dbReference type="Pfam" id="PF01636">
    <property type="entry name" value="APH"/>
    <property type="match status" value="1"/>
</dbReference>
<dbReference type="RefSeq" id="WP_160915123.1">
    <property type="nucleotide sequence ID" value="NZ_WMEZ01000003.1"/>
</dbReference>
<protein>
    <submittedName>
        <fullName evidence="2">Phosphotransferase</fullName>
    </submittedName>
</protein>
<dbReference type="OrthoDB" id="2534157at2"/>
<gene>
    <name evidence="2" type="ORF">GLV98_11215</name>
</gene>
<dbReference type="InterPro" id="IPR002575">
    <property type="entry name" value="Aminoglycoside_PTrfase"/>
</dbReference>
<evidence type="ECO:0000313" key="2">
    <source>
        <dbReference type="EMBL" id="MYL50058.1"/>
    </source>
</evidence>
<dbReference type="Proteomes" id="UP000447393">
    <property type="component" value="Unassembled WGS sequence"/>
</dbReference>
<accession>A0A845EFR7</accession>